<proteinExistence type="predicted"/>
<evidence type="ECO:0000313" key="1">
    <source>
        <dbReference type="EMBL" id="TGX82501.1"/>
    </source>
</evidence>
<keyword evidence="2" id="KW-1185">Reference proteome</keyword>
<accession>A0AC61QQP6</accession>
<gene>
    <name evidence="1" type="ORF">E5358_06955</name>
</gene>
<name>A0AC61QQP6_9BACT</name>
<dbReference type="EMBL" id="SRZC01000009">
    <property type="protein sequence ID" value="TGX82501.1"/>
    <property type="molecule type" value="Genomic_DNA"/>
</dbReference>
<organism evidence="1 2">
    <name type="scientific">Palleniella muris</name>
    <dbReference type="NCBI Taxonomy" id="3038145"/>
    <lineage>
        <taxon>Bacteria</taxon>
        <taxon>Pseudomonadati</taxon>
        <taxon>Bacteroidota</taxon>
        <taxon>Bacteroidia</taxon>
        <taxon>Bacteroidales</taxon>
        <taxon>Prevotellaceae</taxon>
        <taxon>Palleniella</taxon>
    </lineage>
</organism>
<dbReference type="Proteomes" id="UP000308886">
    <property type="component" value="Unassembled WGS sequence"/>
</dbReference>
<comment type="caution">
    <text evidence="1">The sequence shown here is derived from an EMBL/GenBank/DDBJ whole genome shotgun (WGS) entry which is preliminary data.</text>
</comment>
<sequence>MKKFLLSCAAVLATLSASAVDWFVPVAEKPGHFIISQESAETLRTQSGYGTMSWNTGVLIPKGVVILDNELMTVAGENDVNFLDQWAQGSAVLKEHGLVENYINLGIQKKTLDNNFKAEEFNASEYGNLNLFNDFDGQTMLKVTAKINGVLGFNIANNSKGEAGKTRSFAILTTVEKEDPDFGEIYTCYQTVAFMNTADADFEITANVEAGKSYWIIAAGQNHTLYGISFVEGGAVAAGESWSVGQAIATVEPEFNGNQAADAEAKLMTVADGSAYIYGQTENVKITYRSTPNGKAADSPSGNDSDLDQCLAGKKTWVDLRANGSGNQIWDETFTHCIMGRGNPSISRTYWYEQTNDGIADRVTEEFYEPTCGKLPVVGTYIEVEVATAGTMEAILMVWRPKNALYIIDESTTKPLAPEAVSFTGWYNNNTLEPIAERTLDENYLPSRDGDPGKQFAGNFKFSLNAGKYMILSPKSQIGLYGYKFTPGPSTAIENVETVAPAVKSNAIYNLAGQVVDENYKGIVIKNGKKYLMK</sequence>
<reference evidence="1" key="1">
    <citation type="submission" date="2019-04" db="EMBL/GenBank/DDBJ databases">
        <title>Microbes associate with the intestines of laboratory mice.</title>
        <authorList>
            <person name="Navarre W."/>
            <person name="Wong E."/>
            <person name="Huang K."/>
            <person name="Tropini C."/>
            <person name="Ng K."/>
            <person name="Yu B."/>
        </authorList>
    </citation>
    <scope>NUCLEOTIDE SEQUENCE</scope>
    <source>
        <strain evidence="1">NM73_A23</strain>
    </source>
</reference>
<protein>
    <submittedName>
        <fullName evidence="1">Uncharacterized protein</fullName>
    </submittedName>
</protein>
<evidence type="ECO:0000313" key="2">
    <source>
        <dbReference type="Proteomes" id="UP000308886"/>
    </source>
</evidence>